<feature type="compositionally biased region" description="Basic and acidic residues" evidence="1">
    <location>
        <begin position="26"/>
        <end position="35"/>
    </location>
</feature>
<evidence type="ECO:0000313" key="4">
    <source>
        <dbReference type="Proteomes" id="UP000585638"/>
    </source>
</evidence>
<keyword evidence="2" id="KW-0472">Membrane</keyword>
<evidence type="ECO:0000256" key="1">
    <source>
        <dbReference type="SAM" id="MobiDB-lite"/>
    </source>
</evidence>
<dbReference type="AlphaFoldDB" id="A0A7W9KD82"/>
<sequence length="166" mass="17636">MTGRGNTDGPEDVDAAFAEIVAGLERDGMGVRWPEDQPATRQDTAQETTAAEETRPIEPPQPAAAPPPPGWRTSDKEWDWAAASDEEHYVPPDPPPFPRPRPLTVLAVVLIVIGVGLLAFPSVIGLQTQVATPLAIIALTSGVGWLLLRMRHGPPPSDDDGSGAQL</sequence>
<keyword evidence="2" id="KW-1133">Transmembrane helix</keyword>
<evidence type="ECO:0000313" key="3">
    <source>
        <dbReference type="EMBL" id="MBB5890443.1"/>
    </source>
</evidence>
<protein>
    <recommendedName>
        <fullName evidence="5">DUF308 domain-containing protein</fullName>
    </recommendedName>
</protein>
<dbReference type="RefSeq" id="WP_184859905.1">
    <property type="nucleotide sequence ID" value="NZ_BAAAWY010000051.1"/>
</dbReference>
<feature type="compositionally biased region" description="Pro residues" evidence="1">
    <location>
        <begin position="57"/>
        <end position="70"/>
    </location>
</feature>
<feature type="transmembrane region" description="Helical" evidence="2">
    <location>
        <begin position="130"/>
        <end position="148"/>
    </location>
</feature>
<evidence type="ECO:0008006" key="5">
    <source>
        <dbReference type="Google" id="ProtNLM"/>
    </source>
</evidence>
<dbReference type="Proteomes" id="UP000585638">
    <property type="component" value="Unassembled WGS sequence"/>
</dbReference>
<reference evidence="3 4" key="1">
    <citation type="submission" date="2020-08" db="EMBL/GenBank/DDBJ databases">
        <title>Sequencing the genomes of 1000 actinobacteria strains.</title>
        <authorList>
            <person name="Klenk H.-P."/>
        </authorList>
    </citation>
    <scope>NUCLEOTIDE SEQUENCE [LARGE SCALE GENOMIC DNA]</scope>
    <source>
        <strain evidence="3 4">DSM 43851</strain>
    </source>
</reference>
<gene>
    <name evidence="3" type="ORF">BJ998_001639</name>
</gene>
<proteinExistence type="predicted"/>
<feature type="transmembrane region" description="Helical" evidence="2">
    <location>
        <begin position="103"/>
        <end position="124"/>
    </location>
</feature>
<comment type="caution">
    <text evidence="3">The sequence shown here is derived from an EMBL/GenBank/DDBJ whole genome shotgun (WGS) entry which is preliminary data.</text>
</comment>
<evidence type="ECO:0000256" key="2">
    <source>
        <dbReference type="SAM" id="Phobius"/>
    </source>
</evidence>
<keyword evidence="2" id="KW-0812">Transmembrane</keyword>
<name>A0A7W9KD82_9PSEU</name>
<keyword evidence="4" id="KW-1185">Reference proteome</keyword>
<accession>A0A7W9KD82</accession>
<feature type="region of interest" description="Disordered" evidence="1">
    <location>
        <begin position="26"/>
        <end position="77"/>
    </location>
</feature>
<organism evidence="3 4">
    <name type="scientific">Kutzneria kofuensis</name>
    <dbReference type="NCBI Taxonomy" id="103725"/>
    <lineage>
        <taxon>Bacteria</taxon>
        <taxon>Bacillati</taxon>
        <taxon>Actinomycetota</taxon>
        <taxon>Actinomycetes</taxon>
        <taxon>Pseudonocardiales</taxon>
        <taxon>Pseudonocardiaceae</taxon>
        <taxon>Kutzneria</taxon>
    </lineage>
</organism>
<feature type="compositionally biased region" description="Low complexity" evidence="1">
    <location>
        <begin position="39"/>
        <end position="51"/>
    </location>
</feature>
<dbReference type="EMBL" id="JACHIR010000001">
    <property type="protein sequence ID" value="MBB5890443.1"/>
    <property type="molecule type" value="Genomic_DNA"/>
</dbReference>